<keyword evidence="2" id="KW-1185">Reference proteome</keyword>
<name>A0ABP9X820_9CHLR</name>
<gene>
    <name evidence="1" type="ORF">Hgul01_05351</name>
</gene>
<dbReference type="Proteomes" id="UP001428290">
    <property type="component" value="Unassembled WGS sequence"/>
</dbReference>
<evidence type="ECO:0000313" key="2">
    <source>
        <dbReference type="Proteomes" id="UP001428290"/>
    </source>
</evidence>
<evidence type="ECO:0000313" key="1">
    <source>
        <dbReference type="EMBL" id="GAA5531526.1"/>
    </source>
</evidence>
<comment type="caution">
    <text evidence="1">The sequence shown here is derived from an EMBL/GenBank/DDBJ whole genome shotgun (WGS) entry which is preliminary data.</text>
</comment>
<sequence>MILDIPSKQEFEDAGTNFLNLAWDAVIQRIIDLEDSDFEQWDTDGTVSDEYWNASQKSLTMAVSLVQQGVEFLLKSRIVNVSPFLIIAGDSRDWPRGCDKSDLSFADFRTIDAQDLIRVHNTVSSVRLEDNFKDFFNDLRSLRNRIMHTVDKKARARPEQVIVYILEVSNELLSPLKWIPTRINYLLNNPIVVIHTSDHVDAQLTYEILLVIDMLKPADRKKYFGLTKQRRYMCPICLRNCTEMDIYPDLAQLQPNTPSSTTLYCIVCQKTIDVKRIDCQSDNCKGNVISHNDMCLTCGAGQA</sequence>
<proteinExistence type="predicted"/>
<accession>A0ABP9X820</accession>
<organism evidence="1 2">
    <name type="scientific">Herpetosiphon gulosus</name>
    <dbReference type="NCBI Taxonomy" id="1973496"/>
    <lineage>
        <taxon>Bacteria</taxon>
        <taxon>Bacillati</taxon>
        <taxon>Chloroflexota</taxon>
        <taxon>Chloroflexia</taxon>
        <taxon>Herpetosiphonales</taxon>
        <taxon>Herpetosiphonaceae</taxon>
        <taxon>Herpetosiphon</taxon>
    </lineage>
</organism>
<reference evidence="1 2" key="1">
    <citation type="submission" date="2024-02" db="EMBL/GenBank/DDBJ databases">
        <title>Herpetosiphon gulosus NBRC 112829.</title>
        <authorList>
            <person name="Ichikawa N."/>
            <person name="Katano-Makiyama Y."/>
            <person name="Hidaka K."/>
        </authorList>
    </citation>
    <scope>NUCLEOTIDE SEQUENCE [LARGE SCALE GENOMIC DNA]</scope>
    <source>
        <strain evidence="1 2">NBRC 112829</strain>
    </source>
</reference>
<dbReference type="RefSeq" id="WP_345725077.1">
    <property type="nucleotide sequence ID" value="NZ_BAABRU010000058.1"/>
</dbReference>
<protein>
    <submittedName>
        <fullName evidence="1">Uncharacterized protein</fullName>
    </submittedName>
</protein>
<dbReference type="EMBL" id="BAABRU010000058">
    <property type="protein sequence ID" value="GAA5531526.1"/>
    <property type="molecule type" value="Genomic_DNA"/>
</dbReference>